<evidence type="ECO:0000256" key="1">
    <source>
        <dbReference type="ARBA" id="ARBA00004167"/>
    </source>
</evidence>
<dbReference type="SMART" id="SM00209">
    <property type="entry name" value="TSP1"/>
    <property type="match status" value="18"/>
</dbReference>
<keyword evidence="3" id="KW-0732">Signal</keyword>
<dbReference type="Gene3D" id="3.50.4.10">
    <property type="entry name" value="Hepatocyte Growth Factor"/>
    <property type="match status" value="1"/>
</dbReference>
<keyword evidence="4" id="KW-0677">Repeat</keyword>
<dbReference type="OrthoDB" id="446173at2759"/>
<name>A0A9W3ABY2_BIOGL</name>
<dbReference type="FunFam" id="3.10.250.10:FF:000016">
    <property type="entry name" value="Scavenger receptor cysteine-rich protein type 12"/>
    <property type="match status" value="1"/>
</dbReference>
<dbReference type="SMART" id="SM00181">
    <property type="entry name" value="EGF"/>
    <property type="match status" value="1"/>
</dbReference>
<keyword evidence="5" id="KW-1133">Transmembrane helix</keyword>
<keyword evidence="2" id="KW-0812">Transmembrane</keyword>
<comment type="caution">
    <text evidence="10">Lacks conserved residue(s) required for the propagation of feature annotation.</text>
</comment>
<dbReference type="PROSITE" id="PS01186">
    <property type="entry name" value="EGF_2"/>
    <property type="match status" value="1"/>
</dbReference>
<dbReference type="SMART" id="SM00473">
    <property type="entry name" value="PAN_AP"/>
    <property type="match status" value="1"/>
</dbReference>
<dbReference type="PRINTS" id="PR01705">
    <property type="entry name" value="TSP1REPEAT"/>
</dbReference>
<keyword evidence="8" id="KW-0325">Glycoprotein</keyword>
<dbReference type="InterPro" id="IPR001190">
    <property type="entry name" value="SRCR"/>
</dbReference>
<dbReference type="SUPFAM" id="SSF57414">
    <property type="entry name" value="Hairpin loop containing domain-like"/>
    <property type="match status" value="1"/>
</dbReference>
<evidence type="ECO:0000259" key="12">
    <source>
        <dbReference type="PROSITE" id="PS50287"/>
    </source>
</evidence>
<keyword evidence="9" id="KW-0245">EGF-like domain</keyword>
<dbReference type="SUPFAM" id="SSF56487">
    <property type="entry name" value="SRCR-like"/>
    <property type="match status" value="1"/>
</dbReference>
<dbReference type="FunFam" id="2.20.100.10:FF:000007">
    <property type="entry name" value="Thrombospondin 1"/>
    <property type="match status" value="1"/>
</dbReference>
<accession>A0A9W3ABY2</accession>
<evidence type="ECO:0000256" key="5">
    <source>
        <dbReference type="ARBA" id="ARBA00022989"/>
    </source>
</evidence>
<feature type="domain" description="EGF-like" evidence="11">
    <location>
        <begin position="155"/>
        <end position="196"/>
    </location>
</feature>
<evidence type="ECO:0000256" key="7">
    <source>
        <dbReference type="ARBA" id="ARBA00023157"/>
    </source>
</evidence>
<evidence type="ECO:0000256" key="4">
    <source>
        <dbReference type="ARBA" id="ARBA00022737"/>
    </source>
</evidence>
<dbReference type="Gene3D" id="2.20.100.10">
    <property type="entry name" value="Thrombospondin type-1 (TSP1) repeat"/>
    <property type="match status" value="18"/>
</dbReference>
<dbReference type="GeneID" id="106055491"/>
<dbReference type="Pfam" id="PF00024">
    <property type="entry name" value="PAN_1"/>
    <property type="match status" value="1"/>
</dbReference>
<dbReference type="RefSeq" id="XP_055884660.1">
    <property type="nucleotide sequence ID" value="XM_056028685.1"/>
</dbReference>
<dbReference type="SUPFAM" id="SSF57196">
    <property type="entry name" value="EGF/Laminin"/>
    <property type="match status" value="1"/>
</dbReference>
<dbReference type="InterPro" id="IPR036772">
    <property type="entry name" value="SRCR-like_dom_sf"/>
</dbReference>
<evidence type="ECO:0000256" key="3">
    <source>
        <dbReference type="ARBA" id="ARBA00022729"/>
    </source>
</evidence>
<reference evidence="15" key="1">
    <citation type="submission" date="2025-08" db="UniProtKB">
        <authorList>
            <consortium name="RefSeq"/>
        </authorList>
    </citation>
    <scope>IDENTIFICATION</scope>
</reference>
<evidence type="ECO:0000256" key="6">
    <source>
        <dbReference type="ARBA" id="ARBA00023136"/>
    </source>
</evidence>
<evidence type="ECO:0000256" key="2">
    <source>
        <dbReference type="ARBA" id="ARBA00022692"/>
    </source>
</evidence>
<dbReference type="Pfam" id="PF00090">
    <property type="entry name" value="TSP_1"/>
    <property type="match status" value="18"/>
</dbReference>
<dbReference type="PANTHER" id="PTHR22906:SF46">
    <property type="entry name" value="HEMICENTIN-1-LIKE"/>
    <property type="match status" value="1"/>
</dbReference>
<comment type="subcellular location">
    <subcellularLocation>
        <location evidence="1">Membrane</location>
        <topology evidence="1">Single-pass membrane protein</topology>
    </subcellularLocation>
</comment>
<dbReference type="Gene3D" id="3.10.250.10">
    <property type="entry name" value="SRCR-like domain"/>
    <property type="match status" value="1"/>
</dbReference>
<dbReference type="InterPro" id="IPR036383">
    <property type="entry name" value="TSP1_rpt_sf"/>
</dbReference>
<evidence type="ECO:0000259" key="13">
    <source>
        <dbReference type="PROSITE" id="PS50948"/>
    </source>
</evidence>
<gene>
    <name evidence="15" type="primary">LOC106055491</name>
</gene>
<dbReference type="PROSITE" id="PS50287">
    <property type="entry name" value="SRCR_2"/>
    <property type="match status" value="1"/>
</dbReference>
<keyword evidence="6" id="KW-0472">Membrane</keyword>
<evidence type="ECO:0000256" key="10">
    <source>
        <dbReference type="PROSITE-ProRule" id="PRU00196"/>
    </source>
</evidence>
<dbReference type="PROSITE" id="PS50092">
    <property type="entry name" value="TSP1"/>
    <property type="match status" value="18"/>
</dbReference>
<dbReference type="InterPro" id="IPR000884">
    <property type="entry name" value="TSP1_rpt"/>
</dbReference>
<evidence type="ECO:0000313" key="15">
    <source>
        <dbReference type="RefSeq" id="XP_055884660.1"/>
    </source>
</evidence>
<feature type="disulfide bond" evidence="10">
    <location>
        <begin position="388"/>
        <end position="398"/>
    </location>
</feature>
<feature type="disulfide bond" evidence="9">
    <location>
        <begin position="186"/>
        <end position="195"/>
    </location>
</feature>
<protein>
    <submittedName>
        <fullName evidence="15">SCO-spondin-like</fullName>
    </submittedName>
</protein>
<dbReference type="GO" id="GO:0016020">
    <property type="term" value="C:membrane"/>
    <property type="evidence" value="ECO:0007669"/>
    <property type="project" value="UniProtKB-SubCell"/>
</dbReference>
<proteinExistence type="predicted"/>
<dbReference type="PROSITE" id="PS50948">
    <property type="entry name" value="PAN"/>
    <property type="match status" value="1"/>
</dbReference>
<keyword evidence="7 10" id="KW-1015">Disulfide bond</keyword>
<evidence type="ECO:0000259" key="11">
    <source>
        <dbReference type="PROSITE" id="PS50026"/>
    </source>
</evidence>
<evidence type="ECO:0000256" key="8">
    <source>
        <dbReference type="ARBA" id="ARBA00023180"/>
    </source>
</evidence>
<feature type="domain" description="Apple" evidence="13">
    <location>
        <begin position="69"/>
        <end position="148"/>
    </location>
</feature>
<dbReference type="PROSITE" id="PS50026">
    <property type="entry name" value="EGF_3"/>
    <property type="match status" value="1"/>
</dbReference>
<organism evidence="14 15">
    <name type="scientific">Biomphalaria glabrata</name>
    <name type="common">Bloodfluke planorb</name>
    <name type="synonym">Freshwater snail</name>
    <dbReference type="NCBI Taxonomy" id="6526"/>
    <lineage>
        <taxon>Eukaryota</taxon>
        <taxon>Metazoa</taxon>
        <taxon>Spiralia</taxon>
        <taxon>Lophotrochozoa</taxon>
        <taxon>Mollusca</taxon>
        <taxon>Gastropoda</taxon>
        <taxon>Heterobranchia</taxon>
        <taxon>Euthyneura</taxon>
        <taxon>Panpulmonata</taxon>
        <taxon>Hygrophila</taxon>
        <taxon>Lymnaeoidea</taxon>
        <taxon>Planorbidae</taxon>
        <taxon>Biomphalaria</taxon>
    </lineage>
</organism>
<sequence>MNRVVLVSDIDITMFHGPFLVLLYVLSACNGVQDITPTTLFSSDQTVTDLKSTLLPSTNNVRTKFYAWTKDEALVPLNGRALQDHVILSYSGKQNVGQCALECLKVGTCESFNYEHTTGLCELNNSSHVGHEDDLIAYSSKDFYLRNTFSIDKEALGVCSGNPCSSRGRCLEIRNSAGTLSPLCQCNPGWQGRSCSDQALGPQWSVWSEWSVCSVTCSSGWQKRQRYCRDESTQQSANLSLCAGGPIQYRTCLLQECPRWTTWGAWGECSTSTTCGEGIQTKRRSCSNGGTIGVDRFCLGLDTQTTPCLSVECFGPLRLANGSGPSEGRIELYDNINKNWTLICANQMTEFVAFLACRQAGWPGAYTAIKDGRYGNGNGNLCLKSLQCKGTEKSLASCTHNVWTTNAKCSDGTSIPGAVQCNVNGVWSLWSAWSDCSVTCENGTRTRIRKCDQPKTMYNGIPCQGASTEQKSCSLSLCPVDGLWTSWETWSSCSEQCGNGTQSRLRECIGPFQGGHNCSGNSKEIKICKDKECPIDGQWNDWSSWLECSQTCGVGKRSRSRVCSGPYFDGQPCIGTSIDVTDCLLQNCPVDGEWLQWDAWTQCTVSCGGGHQSRQRQCQQPLFGGLHCLGPGNESQSCSQQNCPIDGYWNPWSVWSACSATCGIGGQIRNRTCQGPYYGGANCTGNQTEAQNCSLQNCPVDGQWLEWQSWSVCSASCGGGKKVRKRVCYFGLYGGSNCTGASIDELICNENLCPVNGQWLPWSSWGQCSLSCGNGSQSRVRQCNGPFNGGANCSGISQESQSCNNQSCAGRLQKRIKNYQVDGVWEMWSKWSQCSVTCGGGLQQRSRNCTGPFYGGKVCDGIANDLQNCNNQNCPEDGVLSPWSTWGDCSQTCGGGVKERHRICIGPFYGGRYCEGVLVDNITCNSQDCPVDGILTSWTSWSQCSATCMGTQSRNRTCVGPFYGGKDCQSLLFESQPCNNVSCAVDGTWTVWSEWSPCSLSCGGGSRTRSRKCVGILNGGKNCDGNSEERQLCNFEGCPVDGFFGQWSSWGLCSLTCGSGIQLRNRTCIGPFNGGKNCSGNFEDSQTCNQQSCPKAKSLVKFVVCFLILVDGYYLQWSEWGFCSATCGGGVQYRNRTCVQPLYGGQNCQGVNSESQACSTNPCPVDGYYSEWGVWSQCSVSCGGGSYWRTRSCVPPKNGGLDCIGPANVTDNCNTQPCPIDGVWLSWSVWSACSTTCGGGKQTRTRLCEEPKYGGKLCEGPKAEYLNCSDNPCPIPGLWLPWSPWTPCSATCGGGTHVRDRLCNTTSFGNLTDPCPGSSKENASCHTFNCLPLARTCTELGQRGLVENTMADIDPDGPTLYSLEPVSVYCDMVSNNGTGVTVLGHNQEAKTEVQGWEGAREYQADLIYNVSFDHAISIVDQSSNCEQYIRWECFAALIHNYNDNNKITTGWLNRTKGVADYFGDAPPGSNNCTCGTKNACADKSFGCNCDSNDHVWRVDDGYLTYKDDLPVYAFVAGDTGGQDEDGFSQVGPLRCYGTAKVEMNLKP</sequence>
<dbReference type="InterPro" id="IPR000742">
    <property type="entry name" value="EGF"/>
</dbReference>
<dbReference type="Proteomes" id="UP001165740">
    <property type="component" value="Chromosome 5"/>
</dbReference>
<dbReference type="InterPro" id="IPR003609">
    <property type="entry name" value="Pan_app"/>
</dbReference>
<dbReference type="PANTHER" id="PTHR22906">
    <property type="entry name" value="PROPERDIN"/>
    <property type="match status" value="1"/>
</dbReference>
<dbReference type="OMA" id="TCDGPFH"/>
<dbReference type="FunFam" id="2.20.100.10:FF:000004">
    <property type="entry name" value="Adhesion G protein-coupled receptor B2"/>
    <property type="match status" value="3"/>
</dbReference>
<keyword evidence="14" id="KW-1185">Reference proteome</keyword>
<dbReference type="FunFam" id="2.20.100.10:FF:000001">
    <property type="entry name" value="semaphorin-5A isoform X1"/>
    <property type="match status" value="10"/>
</dbReference>
<dbReference type="PRINTS" id="PR00258">
    <property type="entry name" value="SPERACTRCPTR"/>
</dbReference>
<dbReference type="PROSITE" id="PS00022">
    <property type="entry name" value="EGF_1"/>
    <property type="match status" value="1"/>
</dbReference>
<dbReference type="SMART" id="SM00202">
    <property type="entry name" value="SR"/>
    <property type="match status" value="1"/>
</dbReference>
<dbReference type="SUPFAM" id="SSF82895">
    <property type="entry name" value="TSP-1 type 1 repeat"/>
    <property type="match status" value="18"/>
</dbReference>
<evidence type="ECO:0000313" key="14">
    <source>
        <dbReference type="Proteomes" id="UP001165740"/>
    </source>
</evidence>
<feature type="domain" description="SRCR" evidence="12">
    <location>
        <begin position="317"/>
        <end position="422"/>
    </location>
</feature>
<evidence type="ECO:0000256" key="9">
    <source>
        <dbReference type="PROSITE-ProRule" id="PRU00076"/>
    </source>
</evidence>
<dbReference type="PROSITE" id="PS51257">
    <property type="entry name" value="PROKAR_LIPOPROTEIN"/>
    <property type="match status" value="1"/>
</dbReference>
<dbReference type="InterPro" id="IPR052065">
    <property type="entry name" value="Compl_asym_regulator"/>
</dbReference>